<dbReference type="Proteomes" id="UP000007110">
    <property type="component" value="Unassembled WGS sequence"/>
</dbReference>
<evidence type="ECO:0000313" key="2">
    <source>
        <dbReference type="EnsemblMetazoa" id="XP_011665222"/>
    </source>
</evidence>
<reference evidence="3" key="1">
    <citation type="submission" date="2015-02" db="EMBL/GenBank/DDBJ databases">
        <title>Genome sequencing for Strongylocentrotus purpuratus.</title>
        <authorList>
            <person name="Murali S."/>
            <person name="Liu Y."/>
            <person name="Vee V."/>
            <person name="English A."/>
            <person name="Wang M."/>
            <person name="Skinner E."/>
            <person name="Han Y."/>
            <person name="Muzny D.M."/>
            <person name="Worley K.C."/>
            <person name="Gibbs R.A."/>
        </authorList>
    </citation>
    <scope>NUCLEOTIDE SEQUENCE</scope>
</reference>
<organism evidence="2 3">
    <name type="scientific">Strongylocentrotus purpuratus</name>
    <name type="common">Purple sea urchin</name>
    <dbReference type="NCBI Taxonomy" id="7668"/>
    <lineage>
        <taxon>Eukaryota</taxon>
        <taxon>Metazoa</taxon>
        <taxon>Echinodermata</taxon>
        <taxon>Eleutherozoa</taxon>
        <taxon>Echinozoa</taxon>
        <taxon>Echinoidea</taxon>
        <taxon>Euechinoidea</taxon>
        <taxon>Echinacea</taxon>
        <taxon>Camarodonta</taxon>
        <taxon>Echinidea</taxon>
        <taxon>Strongylocentrotidae</taxon>
        <taxon>Strongylocentrotus</taxon>
    </lineage>
</organism>
<dbReference type="EnsemblMetazoa" id="XM_011666920">
    <property type="protein sequence ID" value="XP_011665222"/>
    <property type="gene ID" value="LOC754646"/>
</dbReference>
<evidence type="ECO:0000313" key="3">
    <source>
        <dbReference type="Proteomes" id="UP000007110"/>
    </source>
</evidence>
<dbReference type="AlphaFoldDB" id="A0A7M7HLU0"/>
<dbReference type="OMA" id="FEIGVNW"/>
<accession>A0A7M7HLU0</accession>
<dbReference type="GeneID" id="754646"/>
<dbReference type="KEGG" id="spu:754646"/>
<sequence length="639" mass="72364">MKMHTRFSLFLLIICLTLWRKCTGKQILADVTSNKLTRQHDGSYGLWSYHGVANESHASKTSFIYNGDLLMSDGSQHVDIASTVYPSLGLTSDQDHVYQEYLILQAKAVGIDGFMIEWGYMDHSSDRALKSYLTLAQRHTPFKLAVNWCDHWLASELKNKSSQEVIDVFHSNLQYLMDTMYSSPLALYHHGNPVIFWFGGGLTSGQFRALLSMPITLPPGAKPPIWIGSFLKFVATPELWEEWGNLLNGTFGWSPHGMRPTPANMSEWDFYGTVDDAVEYQRNVSKFGERCLSSGSCVLWCGSASPGFDNRGCAGWGRELRYLPRLDINNQSRSTYDSQWKYHLSSNTSAEYIIIPTMNDFPEATPLLDINASLSSLYSTLIYASRWKDHSYDVRGLILCPVWYRLYKEMQFYNMTPGINVQSLEDSLQAAKLAISQGTQTSLSKAWILIQNAKDLLDSMIKSDISEDEMKIPVPSSIMSFSLPPIIENGSYIINHTSPIYLHMAEETASILRQNNFKGLLRFQYQPLTQGINYIRVISSSETHTSDPSLKYTFHSKGLAKESKRSWRYTVKSDRSEVCKIHVNGTGKGGAWQNATVAMYKENQSWDHSATHESDLVFISLASYAVRNISLQFTVFSKR</sequence>
<dbReference type="RefSeq" id="XP_011665222.2">
    <property type="nucleotide sequence ID" value="XM_011666920.2"/>
</dbReference>
<keyword evidence="1" id="KW-0732">Signal</keyword>
<feature type="chain" id="PRO_5029901638" evidence="1">
    <location>
        <begin position="25"/>
        <end position="639"/>
    </location>
</feature>
<evidence type="ECO:0000256" key="1">
    <source>
        <dbReference type="SAM" id="SignalP"/>
    </source>
</evidence>
<dbReference type="InParanoid" id="A0A7M7HLU0"/>
<keyword evidence="3" id="KW-1185">Reference proteome</keyword>
<dbReference type="OrthoDB" id="10021079at2759"/>
<reference evidence="2" key="2">
    <citation type="submission" date="2021-01" db="UniProtKB">
        <authorList>
            <consortium name="EnsemblMetazoa"/>
        </authorList>
    </citation>
    <scope>IDENTIFICATION</scope>
</reference>
<feature type="signal peptide" evidence="1">
    <location>
        <begin position="1"/>
        <end position="24"/>
    </location>
</feature>
<name>A0A7M7HLU0_STRPU</name>
<dbReference type="Gene3D" id="3.20.20.80">
    <property type="entry name" value="Glycosidases"/>
    <property type="match status" value="1"/>
</dbReference>
<proteinExistence type="predicted"/>
<protein>
    <submittedName>
        <fullName evidence="2">Uncharacterized protein</fullName>
    </submittedName>
</protein>